<evidence type="ECO:0000313" key="2">
    <source>
        <dbReference type="Proteomes" id="UP000637628"/>
    </source>
</evidence>
<sequence>MGKSSVGFEIHAQLSAVGVRHCLIEGDNLDMAYPSPWEHSLAERNLAAMWANYRALGYRRLIYTNTVSVRQVDVLTAAMGDDPRVTAVLLTADDGTARQRLAQREIGTALDRHIERSDLAARQLEQLSPDWVHRVPTDGRSVAGIAARAIELAGWTAES</sequence>
<organism evidence="1 2">
    <name type="scientific">Paractinoplanes durhamensis</name>
    <dbReference type="NCBI Taxonomy" id="113563"/>
    <lineage>
        <taxon>Bacteria</taxon>
        <taxon>Bacillati</taxon>
        <taxon>Actinomycetota</taxon>
        <taxon>Actinomycetes</taxon>
        <taxon>Micromonosporales</taxon>
        <taxon>Micromonosporaceae</taxon>
        <taxon>Paractinoplanes</taxon>
    </lineage>
</organism>
<protein>
    <recommendedName>
        <fullName evidence="3">Adenylyl-sulfate kinase</fullName>
    </recommendedName>
</protein>
<dbReference type="SUPFAM" id="SSF52540">
    <property type="entry name" value="P-loop containing nucleoside triphosphate hydrolases"/>
    <property type="match status" value="1"/>
</dbReference>
<evidence type="ECO:0000313" key="1">
    <source>
        <dbReference type="EMBL" id="GID99817.1"/>
    </source>
</evidence>
<dbReference type="InterPro" id="IPR027417">
    <property type="entry name" value="P-loop_NTPase"/>
</dbReference>
<keyword evidence="2" id="KW-1185">Reference proteome</keyword>
<proteinExistence type="predicted"/>
<comment type="caution">
    <text evidence="1">The sequence shown here is derived from an EMBL/GenBank/DDBJ whole genome shotgun (WGS) entry which is preliminary data.</text>
</comment>
<dbReference type="Gene3D" id="3.40.50.300">
    <property type="entry name" value="P-loop containing nucleotide triphosphate hydrolases"/>
    <property type="match status" value="1"/>
</dbReference>
<gene>
    <name evidence="1" type="ORF">Adu01nite_11680</name>
</gene>
<reference evidence="1 2" key="1">
    <citation type="submission" date="2021-01" db="EMBL/GenBank/DDBJ databases">
        <title>Whole genome shotgun sequence of Actinoplanes durhamensis NBRC 14914.</title>
        <authorList>
            <person name="Komaki H."/>
            <person name="Tamura T."/>
        </authorList>
    </citation>
    <scope>NUCLEOTIDE SEQUENCE [LARGE SCALE GENOMIC DNA]</scope>
    <source>
        <strain evidence="1 2">NBRC 14914</strain>
    </source>
</reference>
<accession>A0ABQ3YQJ8</accession>
<dbReference type="Proteomes" id="UP000637628">
    <property type="component" value="Unassembled WGS sequence"/>
</dbReference>
<evidence type="ECO:0008006" key="3">
    <source>
        <dbReference type="Google" id="ProtNLM"/>
    </source>
</evidence>
<dbReference type="EMBL" id="BOML01000012">
    <property type="protein sequence ID" value="GID99817.1"/>
    <property type="molecule type" value="Genomic_DNA"/>
</dbReference>
<name>A0ABQ3YQJ8_9ACTN</name>